<gene>
    <name evidence="2" type="ORF">L1F31_11655</name>
</gene>
<name>A0ABY5SKH2_9MICO</name>
<keyword evidence="3" id="KW-1185">Reference proteome</keyword>
<dbReference type="Proteomes" id="UP001064879">
    <property type="component" value="Chromosome"/>
</dbReference>
<protein>
    <submittedName>
        <fullName evidence="2">Uncharacterized protein</fullName>
    </submittedName>
</protein>
<dbReference type="RefSeq" id="WP_265417457.1">
    <property type="nucleotide sequence ID" value="NZ_CP093443.1"/>
</dbReference>
<feature type="transmembrane region" description="Helical" evidence="1">
    <location>
        <begin position="48"/>
        <end position="70"/>
    </location>
</feature>
<feature type="transmembrane region" description="Helical" evidence="1">
    <location>
        <begin position="7"/>
        <end position="28"/>
    </location>
</feature>
<organism evidence="2 3">
    <name type="scientific">Brevibacterium spongiae</name>
    <dbReference type="NCBI Taxonomy" id="2909672"/>
    <lineage>
        <taxon>Bacteria</taxon>
        <taxon>Bacillati</taxon>
        <taxon>Actinomycetota</taxon>
        <taxon>Actinomycetes</taxon>
        <taxon>Micrococcales</taxon>
        <taxon>Brevibacteriaceae</taxon>
        <taxon>Brevibacterium</taxon>
    </lineage>
</organism>
<keyword evidence="1" id="KW-1133">Transmembrane helix</keyword>
<accession>A0ABY5SKH2</accession>
<keyword evidence="1" id="KW-0472">Membrane</keyword>
<evidence type="ECO:0000313" key="3">
    <source>
        <dbReference type="Proteomes" id="UP001064879"/>
    </source>
</evidence>
<evidence type="ECO:0000313" key="2">
    <source>
        <dbReference type="EMBL" id="UVI34780.1"/>
    </source>
</evidence>
<dbReference type="EMBL" id="CP093443">
    <property type="protein sequence ID" value="UVI34780.1"/>
    <property type="molecule type" value="Genomic_DNA"/>
</dbReference>
<proteinExistence type="predicted"/>
<sequence>MKLFKPALIVLITLFSVSVLAIIGIALITFSTDGGGFAGSELLVEIGFGSMLAAIVCPVLIVLLFLAAWIKRRSEINT</sequence>
<evidence type="ECO:0000256" key="1">
    <source>
        <dbReference type="SAM" id="Phobius"/>
    </source>
</evidence>
<reference evidence="2" key="1">
    <citation type="submission" date="2022-03" db="EMBL/GenBank/DDBJ databases">
        <title>Brevibacterium spongiae sp. nov., isolated from marine sponge.</title>
        <authorList>
            <person name="Li Z."/>
            <person name="Zhang M."/>
        </authorList>
    </citation>
    <scope>NUCLEOTIDE SEQUENCE</scope>
    <source>
        <strain evidence="2">WHS-Z9</strain>
    </source>
</reference>
<keyword evidence="1" id="KW-0812">Transmembrane</keyword>